<proteinExistence type="predicted"/>
<protein>
    <submittedName>
        <fullName evidence="1">Uncharacterized protein</fullName>
    </submittedName>
</protein>
<name>A0A8T8SC79_9BASI</name>
<dbReference type="Proteomes" id="UP000077521">
    <property type="component" value="Unassembled WGS sequence"/>
</dbReference>
<comment type="caution">
    <text evidence="1">The sequence shown here is derived from an EMBL/GenBank/DDBJ whole genome shotgun (WGS) entry which is preliminary data.</text>
</comment>
<reference evidence="1" key="1">
    <citation type="submission" date="2016-04" db="EMBL/GenBank/DDBJ databases">
        <authorList>
            <person name="Nguyen H.D."/>
            <person name="Samba Siva P."/>
            <person name="Cullis J."/>
            <person name="Levesque C.A."/>
            <person name="Hambleton S."/>
        </authorList>
    </citation>
    <scope>NUCLEOTIDE SEQUENCE</scope>
    <source>
        <strain evidence="1">DAOMC 236416</strain>
    </source>
</reference>
<evidence type="ECO:0000313" key="1">
    <source>
        <dbReference type="EMBL" id="KAE8236770.1"/>
    </source>
</evidence>
<dbReference type="EMBL" id="LWDF02002064">
    <property type="protein sequence ID" value="KAE8236770.1"/>
    <property type="molecule type" value="Genomic_DNA"/>
</dbReference>
<dbReference type="AlphaFoldDB" id="A0A8T8SC79"/>
<keyword evidence="2" id="KW-1185">Reference proteome</keyword>
<sequence>PFDTRSNTNLVDFRSPSPRIASAFEESLHYTFSTYSEICHLTKDFYFTYILPFIRDHVDSIVSKDSAVLQTQLNTVTAEKERYNQASRRRIRLSGRHFYFLPISQWSLRFWSRNALRELSPEQGRNMAAQFMVAADGDFCHPTILANPAYRLRK</sequence>
<gene>
    <name evidence="1" type="ORF">A4X13_0g9032</name>
</gene>
<reference evidence="1" key="2">
    <citation type="journal article" date="2019" name="IMA Fungus">
        <title>Genome sequencing and comparison of five Tilletia species to identify candidate genes for the detection of regulated species infecting wheat.</title>
        <authorList>
            <person name="Nguyen H.D.T."/>
            <person name="Sultana T."/>
            <person name="Kesanakurti P."/>
            <person name="Hambleton S."/>
        </authorList>
    </citation>
    <scope>NUCLEOTIDE SEQUENCE</scope>
    <source>
        <strain evidence="1">DAOMC 236416</strain>
    </source>
</reference>
<evidence type="ECO:0000313" key="2">
    <source>
        <dbReference type="Proteomes" id="UP000077521"/>
    </source>
</evidence>
<accession>A0A8T8SC79</accession>
<feature type="non-terminal residue" evidence="1">
    <location>
        <position position="1"/>
    </location>
</feature>
<organism evidence="1 2">
    <name type="scientific">Tilletia indica</name>
    <dbReference type="NCBI Taxonomy" id="43049"/>
    <lineage>
        <taxon>Eukaryota</taxon>
        <taxon>Fungi</taxon>
        <taxon>Dikarya</taxon>
        <taxon>Basidiomycota</taxon>
        <taxon>Ustilaginomycotina</taxon>
        <taxon>Exobasidiomycetes</taxon>
        <taxon>Tilletiales</taxon>
        <taxon>Tilletiaceae</taxon>
        <taxon>Tilletia</taxon>
    </lineage>
</organism>